<evidence type="ECO:0000313" key="3">
    <source>
        <dbReference type="Proteomes" id="UP001521181"/>
    </source>
</evidence>
<proteinExistence type="predicted"/>
<dbReference type="Proteomes" id="UP001521181">
    <property type="component" value="Unassembled WGS sequence"/>
</dbReference>
<dbReference type="CDD" id="cd04859">
    <property type="entry name" value="Prim_Pol"/>
    <property type="match status" value="1"/>
</dbReference>
<gene>
    <name evidence="2" type="ORF">LZA78_03840</name>
</gene>
<dbReference type="EMBL" id="JAJUOS010000002">
    <property type="protein sequence ID" value="MCE5972607.1"/>
    <property type="molecule type" value="Genomic_DNA"/>
</dbReference>
<keyword evidence="3" id="KW-1185">Reference proteome</keyword>
<organism evidence="2 3">
    <name type="scientific">Rhodobacter flavimaris</name>
    <dbReference type="NCBI Taxonomy" id="2907145"/>
    <lineage>
        <taxon>Bacteria</taxon>
        <taxon>Pseudomonadati</taxon>
        <taxon>Pseudomonadota</taxon>
        <taxon>Alphaproteobacteria</taxon>
        <taxon>Rhodobacterales</taxon>
        <taxon>Rhodobacter group</taxon>
        <taxon>Rhodobacter</taxon>
    </lineage>
</organism>
<dbReference type="RefSeq" id="WP_233675620.1">
    <property type="nucleotide sequence ID" value="NZ_JAJUOS010000002.1"/>
</dbReference>
<reference evidence="2 3" key="1">
    <citation type="submission" date="2021-12" db="EMBL/GenBank/DDBJ databases">
        <title>Sinirhodobacter sp. WL0062 is a bacterium isolated from seawater.</title>
        <authorList>
            <person name="Wang L."/>
            <person name="He W."/>
            <person name="Zhang D.-F."/>
        </authorList>
    </citation>
    <scope>NUCLEOTIDE SEQUENCE [LARGE SCALE GENOMIC DNA]</scope>
    <source>
        <strain evidence="2 3">WL0062</strain>
    </source>
</reference>
<comment type="caution">
    <text evidence="2">The sequence shown here is derived from an EMBL/GenBank/DDBJ whole genome shotgun (WGS) entry which is preliminary data.</text>
</comment>
<protein>
    <submittedName>
        <fullName evidence="2">Bifunctional DNA primase/polymerase</fullName>
    </submittedName>
</protein>
<evidence type="ECO:0000313" key="2">
    <source>
        <dbReference type="EMBL" id="MCE5972607.1"/>
    </source>
</evidence>
<accession>A0ABS8YRV0</accession>
<dbReference type="SUPFAM" id="SSF56747">
    <property type="entry name" value="Prim-pol domain"/>
    <property type="match status" value="1"/>
</dbReference>
<dbReference type="SMART" id="SM00943">
    <property type="entry name" value="Prim-Pol"/>
    <property type="match status" value="1"/>
</dbReference>
<sequence length="317" mass="35275">MRPEMTGYQLACKIHDDFGVPVFPVLISQSDTGKWNKKPLVKWSQVSGDPRELNWAGANAVGVPTGQRSGLLVIDLDDYKPGSEARAWVDQRQCPATRVHGTTSGGQHWIYRLPAAVQLGNRASIVPGLDTRGNGGFIVWGDVEARYRVLDDRMPTELPKALCEELRGPKANTGSPLSDARLPDFGYVSEDALDAKLARLLAHPEGAALRARFEGGIKGLTDTSASGRDMSVAALLARHRFSYDEIVLTLLVRFPHGVAARDGWDDRTERLAKRCAFRATEERYHRFETRRAAMRMKLAELRNQFPRTTQNALRIDQ</sequence>
<dbReference type="InterPro" id="IPR015330">
    <property type="entry name" value="DNA_primase/pol_bifunc_N"/>
</dbReference>
<dbReference type="Pfam" id="PF09250">
    <property type="entry name" value="Prim-Pol"/>
    <property type="match status" value="1"/>
</dbReference>
<evidence type="ECO:0000259" key="1">
    <source>
        <dbReference type="SMART" id="SM00943"/>
    </source>
</evidence>
<feature type="domain" description="DNA primase/polymerase bifunctional N-terminal" evidence="1">
    <location>
        <begin position="12"/>
        <end position="162"/>
    </location>
</feature>
<name>A0ABS8YRV0_9RHOB</name>